<dbReference type="InterPro" id="IPR006128">
    <property type="entry name" value="Lipoprotein_PsaA-like"/>
</dbReference>
<dbReference type="CDD" id="cd01137">
    <property type="entry name" value="PsaA"/>
    <property type="match status" value="1"/>
</dbReference>
<reference evidence="9" key="1">
    <citation type="journal article" date="2019" name="Int. J. Syst. Evol. Microbiol.">
        <title>The Global Catalogue of Microorganisms (GCM) 10K type strain sequencing project: providing services to taxonomists for standard genome sequencing and annotation.</title>
        <authorList>
            <consortium name="The Broad Institute Genomics Platform"/>
            <consortium name="The Broad Institute Genome Sequencing Center for Infectious Disease"/>
            <person name="Wu L."/>
            <person name="Ma J."/>
        </authorList>
    </citation>
    <scope>NUCLEOTIDE SEQUENCE [LARGE SCALE GENOMIC DNA]</scope>
    <source>
        <strain evidence="9">CGMCC 1.8860</strain>
    </source>
</reference>
<dbReference type="Pfam" id="PF01297">
    <property type="entry name" value="ZnuA"/>
    <property type="match status" value="1"/>
</dbReference>
<dbReference type="Proteomes" id="UP000621859">
    <property type="component" value="Unassembled WGS sequence"/>
</dbReference>
<evidence type="ECO:0000256" key="1">
    <source>
        <dbReference type="ARBA" id="ARBA00004196"/>
    </source>
</evidence>
<evidence type="ECO:0000256" key="7">
    <source>
        <dbReference type="SAM" id="SignalP"/>
    </source>
</evidence>
<feature type="chain" id="PRO_5046972017" evidence="7">
    <location>
        <begin position="26"/>
        <end position="299"/>
    </location>
</feature>
<evidence type="ECO:0000256" key="2">
    <source>
        <dbReference type="ARBA" id="ARBA00011028"/>
    </source>
</evidence>
<evidence type="ECO:0000256" key="6">
    <source>
        <dbReference type="RuleBase" id="RU003512"/>
    </source>
</evidence>
<comment type="caution">
    <text evidence="8">The sequence shown here is derived from an EMBL/GenBank/DDBJ whole genome shotgun (WGS) entry which is preliminary data.</text>
</comment>
<organism evidence="8 9">
    <name type="scientific">Silvimonas amylolytica</name>
    <dbReference type="NCBI Taxonomy" id="449663"/>
    <lineage>
        <taxon>Bacteria</taxon>
        <taxon>Pseudomonadati</taxon>
        <taxon>Pseudomonadota</taxon>
        <taxon>Betaproteobacteria</taxon>
        <taxon>Neisseriales</taxon>
        <taxon>Chitinibacteraceae</taxon>
        <taxon>Silvimonas</taxon>
    </lineage>
</organism>
<dbReference type="PANTHER" id="PTHR42953:SF1">
    <property type="entry name" value="METAL-BINDING PROTEIN HI_0362-RELATED"/>
    <property type="match status" value="1"/>
</dbReference>
<dbReference type="PRINTS" id="PR00691">
    <property type="entry name" value="ADHESINB"/>
</dbReference>
<dbReference type="PANTHER" id="PTHR42953">
    <property type="entry name" value="HIGH-AFFINITY ZINC UPTAKE SYSTEM PROTEIN ZNUA-RELATED"/>
    <property type="match status" value="1"/>
</dbReference>
<dbReference type="EMBL" id="BMLY01000001">
    <property type="protein sequence ID" value="GGP25235.1"/>
    <property type="molecule type" value="Genomic_DNA"/>
</dbReference>
<protein>
    <submittedName>
        <fullName evidence="8">Metal ABC transporter substrate-binding protein</fullName>
    </submittedName>
</protein>
<keyword evidence="4" id="KW-0479">Metal-binding</keyword>
<keyword evidence="5 7" id="KW-0732">Signal</keyword>
<evidence type="ECO:0000256" key="4">
    <source>
        <dbReference type="ARBA" id="ARBA00022723"/>
    </source>
</evidence>
<evidence type="ECO:0000256" key="5">
    <source>
        <dbReference type="ARBA" id="ARBA00022729"/>
    </source>
</evidence>
<dbReference type="InterPro" id="IPR006127">
    <property type="entry name" value="ZnuA-like"/>
</dbReference>
<dbReference type="RefSeq" id="WP_188689828.1">
    <property type="nucleotide sequence ID" value="NZ_BMLY01000001.1"/>
</dbReference>
<dbReference type="PRINTS" id="PR00690">
    <property type="entry name" value="ADHESNFAMILY"/>
</dbReference>
<accession>A0ABQ2PI21</accession>
<keyword evidence="9" id="KW-1185">Reference proteome</keyword>
<dbReference type="SUPFAM" id="SSF53807">
    <property type="entry name" value="Helical backbone' metal receptor"/>
    <property type="match status" value="1"/>
</dbReference>
<dbReference type="InterPro" id="IPR006129">
    <property type="entry name" value="AdhesinB"/>
</dbReference>
<dbReference type="Gene3D" id="3.40.50.1980">
    <property type="entry name" value="Nitrogenase molybdenum iron protein domain"/>
    <property type="match status" value="2"/>
</dbReference>
<feature type="signal peptide" evidence="7">
    <location>
        <begin position="1"/>
        <end position="25"/>
    </location>
</feature>
<evidence type="ECO:0000313" key="9">
    <source>
        <dbReference type="Proteomes" id="UP000621859"/>
    </source>
</evidence>
<dbReference type="InterPro" id="IPR050492">
    <property type="entry name" value="Bact_metal-bind_prot9"/>
</dbReference>
<proteinExistence type="inferred from homology"/>
<comment type="similarity">
    <text evidence="2 6">Belongs to the bacterial solute-binding protein 9 family.</text>
</comment>
<comment type="subcellular location">
    <subcellularLocation>
        <location evidence="1">Cell envelope</location>
    </subcellularLocation>
</comment>
<evidence type="ECO:0000313" key="8">
    <source>
        <dbReference type="EMBL" id="GGP25235.1"/>
    </source>
</evidence>
<gene>
    <name evidence="8" type="ORF">GCM10010971_10540</name>
</gene>
<keyword evidence="3 6" id="KW-0813">Transport</keyword>
<name>A0ABQ2PI21_9NEIS</name>
<sequence>MTRFARLIRSLALISLITLSGLASAADRMPVAVSFSVLGDLVRQIGGERINTVQLVGPDEDAHVFQPTPAAIADVSRTKLFFVNGLGLEGWLTRLQQAAGYKGQVITVNQGGDALTMTEDGKRVTDPHTWQDPARVKGMIEVITRALVSADPAGSTYYRQRADAYQKQLDDLSVWATTQFNSIPATKRVILTSHDAFGYLGHRFGLKILAPQGVSTDAEPSAKEVGDLVRQIRASGIRAVFMENISNPRMVQQIAAETGNTATARLYSDALSKDGSADTYLKMYRHNVTALVAGMKLNK</sequence>
<evidence type="ECO:0000256" key="3">
    <source>
        <dbReference type="ARBA" id="ARBA00022448"/>
    </source>
</evidence>